<proteinExistence type="predicted"/>
<accession>Q4V119</accession>
<dbReference type="PIRSF" id="PIRSF021389">
    <property type="entry name" value="UCP021389"/>
    <property type="match status" value="1"/>
</dbReference>
<name>Q4V119_BACCZ</name>
<dbReference type="Proteomes" id="UP000002612">
    <property type="component" value="Plasmid pE33L466"/>
</dbReference>
<dbReference type="Pfam" id="PF10049">
    <property type="entry name" value="DUF2283"/>
    <property type="match status" value="1"/>
</dbReference>
<dbReference type="RefSeq" id="WP_001049235.1">
    <property type="nucleotide sequence ID" value="NC_007103.1"/>
</dbReference>
<reference evidence="2" key="1">
    <citation type="journal article" date="2006" name="J. Bacteriol.">
        <title>Pathogenomic sequence analysis of Bacillus cereus and Bacillus thuringiensis isolates closely related to Bacillus anthracis.</title>
        <authorList>
            <person name="Han C.S."/>
            <person name="Xie G."/>
            <person name="Challacombe J.F."/>
            <person name="Altherr M.R."/>
            <person name="Bhotika S.S."/>
            <person name="Brown N."/>
            <person name="Bruce D."/>
            <person name="Campbell C.S."/>
            <person name="Campbell M.L."/>
            <person name="Chen J."/>
            <person name="Chertkov O."/>
            <person name="Cleland C."/>
            <person name="Dimitrijevic M."/>
            <person name="Doggett N.A."/>
            <person name="Fawcett J.J."/>
            <person name="Glavina T."/>
            <person name="Goodwin L.A."/>
            <person name="Green L.D."/>
            <person name="Hill K.K."/>
            <person name="Hitchcock P."/>
            <person name="Jackson P.J."/>
            <person name="Keim P."/>
            <person name="Kewalramani A.R."/>
            <person name="Longmire J."/>
            <person name="Lucas S."/>
            <person name="Malfatti S."/>
            <person name="McMurry K."/>
            <person name="Meincke L.J."/>
            <person name="Misra M."/>
            <person name="Moseman B.L."/>
            <person name="Mundt M."/>
            <person name="Munk A.C."/>
            <person name="Okinaka R.T."/>
            <person name="Parson-Quintana B."/>
            <person name="Reilly L.P."/>
            <person name="Richardson P."/>
            <person name="Robinson D.L."/>
            <person name="Rubin E."/>
            <person name="Saunders E."/>
            <person name="Tapia R."/>
            <person name="Tesmer J.G."/>
            <person name="Thayer N."/>
            <person name="Thompson L.S."/>
            <person name="Tice H."/>
            <person name="Ticknor L.O."/>
            <person name="Wills P.L."/>
            <person name="Brettin T.S."/>
            <person name="Gilna P."/>
        </authorList>
    </citation>
    <scope>NUCLEOTIDE SEQUENCE [LARGE SCALE GENOMIC DNA]</scope>
    <source>
        <strain evidence="2">ZK / E33L</strain>
        <plasmid evidence="2">pE33L466</plasmid>
    </source>
</reference>
<evidence type="ECO:0008006" key="3">
    <source>
        <dbReference type="Google" id="ProtNLM"/>
    </source>
</evidence>
<dbReference type="InterPro" id="IPR016789">
    <property type="entry name" value="UCP021389"/>
</dbReference>
<gene>
    <name evidence="1" type="ordered locus">pE33L466_0452</name>
</gene>
<evidence type="ECO:0000313" key="1">
    <source>
        <dbReference type="EMBL" id="AAY60588.1"/>
    </source>
</evidence>
<keyword evidence="1" id="KW-0614">Plasmid</keyword>
<dbReference type="InterPro" id="IPR019270">
    <property type="entry name" value="DUF2283"/>
</dbReference>
<sequence length="133" mass="15890">MNLITYDKEAKMGYIHLIPLYSNSHIEFTDELDENPKIMLDIDNQGRIVGIELFGELSNLLKEFVKQKKIYRKKMYEDKKIYSFRINSNSYLKTISLKGITFYFADEMYKEFLGFDIVEIEPYDKYVLDSMSY</sequence>
<protein>
    <recommendedName>
        <fullName evidence="3">DUF2283 domain-containing protein</fullName>
    </recommendedName>
</protein>
<geneLocation type="plasmid" evidence="1 2">
    <name>pE33L466</name>
</geneLocation>
<dbReference type="EMBL" id="CP000040">
    <property type="protein sequence ID" value="AAY60588.1"/>
    <property type="molecule type" value="Genomic_DNA"/>
</dbReference>
<evidence type="ECO:0000313" key="2">
    <source>
        <dbReference type="Proteomes" id="UP000002612"/>
    </source>
</evidence>
<dbReference type="AlphaFoldDB" id="Q4V119"/>
<dbReference type="PATRIC" id="fig|288681.22.peg.5858"/>
<dbReference type="KEGG" id="bcz:pE33L466_0452"/>
<organism evidence="1 2">
    <name type="scientific">Bacillus cereus (strain ZK / E33L)</name>
    <dbReference type="NCBI Taxonomy" id="288681"/>
    <lineage>
        <taxon>Bacteria</taxon>
        <taxon>Bacillati</taxon>
        <taxon>Bacillota</taxon>
        <taxon>Bacilli</taxon>
        <taxon>Bacillales</taxon>
        <taxon>Bacillaceae</taxon>
        <taxon>Bacillus</taxon>
        <taxon>Bacillus cereus group</taxon>
    </lineage>
</organism>